<dbReference type="InterPro" id="IPR013249">
    <property type="entry name" value="RNA_pol_sigma70_r4_t2"/>
</dbReference>
<proteinExistence type="inferred from homology"/>
<dbReference type="Gene3D" id="1.10.1740.10">
    <property type="match status" value="1"/>
</dbReference>
<dbReference type="Proteomes" id="UP000472355">
    <property type="component" value="Unassembled WGS sequence"/>
</dbReference>
<dbReference type="EMBL" id="SWOV01000071">
    <property type="protein sequence ID" value="NFF89468.1"/>
    <property type="molecule type" value="Genomic_DNA"/>
</dbReference>
<evidence type="ECO:0000313" key="13">
    <source>
        <dbReference type="Proteomes" id="UP000476820"/>
    </source>
</evidence>
<evidence type="ECO:0000256" key="2">
    <source>
        <dbReference type="ARBA" id="ARBA00023015"/>
    </source>
</evidence>
<evidence type="ECO:0000256" key="5">
    <source>
        <dbReference type="ARBA" id="ARBA00023163"/>
    </source>
</evidence>
<evidence type="ECO:0000313" key="8">
    <source>
        <dbReference type="EMBL" id="NFA43507.1"/>
    </source>
</evidence>
<dbReference type="PANTHER" id="PTHR43133:SF8">
    <property type="entry name" value="RNA POLYMERASE SIGMA FACTOR HI_1459-RELATED"/>
    <property type="match status" value="1"/>
</dbReference>
<dbReference type="Gene3D" id="1.10.10.10">
    <property type="entry name" value="Winged helix-like DNA-binding domain superfamily/Winged helix DNA-binding domain"/>
    <property type="match status" value="1"/>
</dbReference>
<comment type="similarity">
    <text evidence="1">Belongs to the sigma-70 factor family. ECF subfamily.</text>
</comment>
<dbReference type="Pfam" id="PF04542">
    <property type="entry name" value="Sigma70_r2"/>
    <property type="match status" value="1"/>
</dbReference>
<reference evidence="12 13" key="2">
    <citation type="submission" date="2019-04" db="EMBL/GenBank/DDBJ databases">
        <title>Genome sequencing of Clostridium botulinum Groups I-IV and Clostridium butyricum.</title>
        <authorList>
            <person name="Brunt J."/>
            <person name="Van Vliet A.H.M."/>
            <person name="Stringer S.C."/>
            <person name="Carter A.T."/>
            <person name="Peck M.W."/>
        </authorList>
    </citation>
    <scope>NUCLEOTIDE SEQUENCE [LARGE SCALE GENOMIC DNA]</scope>
    <source>
        <strain evidence="9 13">1605</strain>
        <strain evidence="10 12">CB-K-33E</strain>
    </source>
</reference>
<dbReference type="OrthoDB" id="2678696at2"/>
<evidence type="ECO:0000256" key="1">
    <source>
        <dbReference type="ARBA" id="ARBA00010641"/>
    </source>
</evidence>
<dbReference type="GO" id="GO:0016987">
    <property type="term" value="F:sigma factor activity"/>
    <property type="evidence" value="ECO:0007669"/>
    <property type="project" value="UniProtKB-KW"/>
</dbReference>
<keyword evidence="5" id="KW-0804">Transcription</keyword>
<keyword evidence="2" id="KW-0805">Transcription regulation</keyword>
<evidence type="ECO:0000313" key="11">
    <source>
        <dbReference type="Proteomes" id="UP000472355"/>
    </source>
</evidence>
<accession>A0A0L9YD21</accession>
<dbReference type="InterPro" id="IPR013325">
    <property type="entry name" value="RNA_pol_sigma_r2"/>
</dbReference>
<name>A0A0L9YD21_CLOBO</name>
<feature type="domain" description="RNA polymerase sigma factor 70 region 4 type 2" evidence="7">
    <location>
        <begin position="125"/>
        <end position="174"/>
    </location>
</feature>
<dbReference type="InterPro" id="IPR014284">
    <property type="entry name" value="RNA_pol_sigma-70_dom"/>
</dbReference>
<dbReference type="InterPro" id="IPR039425">
    <property type="entry name" value="RNA_pol_sigma-70-like"/>
</dbReference>
<comment type="caution">
    <text evidence="9">The sequence shown here is derived from an EMBL/GenBank/DDBJ whole genome shotgun (WGS) entry which is preliminary data.</text>
</comment>
<dbReference type="SUPFAM" id="SSF88946">
    <property type="entry name" value="Sigma2 domain of RNA polymerase sigma factors"/>
    <property type="match status" value="1"/>
</dbReference>
<keyword evidence="3" id="KW-0731">Sigma factor</keyword>
<dbReference type="Proteomes" id="UP000473681">
    <property type="component" value="Unassembled WGS sequence"/>
</dbReference>
<evidence type="ECO:0000313" key="12">
    <source>
        <dbReference type="Proteomes" id="UP000473681"/>
    </source>
</evidence>
<evidence type="ECO:0000313" key="9">
    <source>
        <dbReference type="EMBL" id="NFF89468.1"/>
    </source>
</evidence>
<evidence type="ECO:0000313" key="10">
    <source>
        <dbReference type="EMBL" id="NFN35093.1"/>
    </source>
</evidence>
<dbReference type="EMBL" id="SWVK01000009">
    <property type="protein sequence ID" value="NFN35093.1"/>
    <property type="molecule type" value="Genomic_DNA"/>
</dbReference>
<dbReference type="GO" id="GO:0003677">
    <property type="term" value="F:DNA binding"/>
    <property type="evidence" value="ECO:0007669"/>
    <property type="project" value="UniProtKB-KW"/>
</dbReference>
<evidence type="ECO:0000259" key="6">
    <source>
        <dbReference type="Pfam" id="PF04542"/>
    </source>
</evidence>
<feature type="domain" description="RNA polymerase sigma-70 region 2" evidence="6">
    <location>
        <begin position="23"/>
        <end position="93"/>
    </location>
</feature>
<dbReference type="RefSeq" id="WP_053341705.1">
    <property type="nucleotide sequence ID" value="NZ_LFPA01000020.1"/>
</dbReference>
<dbReference type="NCBIfam" id="TIGR02937">
    <property type="entry name" value="sigma70-ECF"/>
    <property type="match status" value="1"/>
</dbReference>
<evidence type="ECO:0000256" key="3">
    <source>
        <dbReference type="ARBA" id="ARBA00023082"/>
    </source>
</evidence>
<dbReference type="InterPro" id="IPR013324">
    <property type="entry name" value="RNA_pol_sigma_r3/r4-like"/>
</dbReference>
<evidence type="ECO:0000259" key="7">
    <source>
        <dbReference type="Pfam" id="PF08281"/>
    </source>
</evidence>
<dbReference type="InterPro" id="IPR007627">
    <property type="entry name" value="RNA_pol_sigma70_r2"/>
</dbReference>
<dbReference type="EMBL" id="SGKU01000040">
    <property type="protein sequence ID" value="NFA43507.1"/>
    <property type="molecule type" value="Genomic_DNA"/>
</dbReference>
<dbReference type="SUPFAM" id="SSF88659">
    <property type="entry name" value="Sigma3 and sigma4 domains of RNA polymerase sigma factors"/>
    <property type="match status" value="1"/>
</dbReference>
<dbReference type="Pfam" id="PF08281">
    <property type="entry name" value="Sigma70_r4_2"/>
    <property type="match status" value="1"/>
</dbReference>
<dbReference type="AlphaFoldDB" id="A0A0L9YD21"/>
<gene>
    <name evidence="8" type="ORF">EXM65_13200</name>
    <name evidence="9" type="ORF">FC774_16680</name>
    <name evidence="10" type="ORF">FDB51_08110</name>
</gene>
<sequence>MLINENNYIQELQSNNQKALDYIYSKYAGLVYKVVYDILKNKGDKQDVEECVSDIFISVWNNSLKYDCKISKFRNWLIALSKYKAIDYLRKLSKIQETVELDDNLIYSKDTIENKIIQASNIHTVYDIISSMNDMDKQIFIKHYFLEESIINISKHLNVSRTIVDNRLSRGRKNIKNKWNEIMGRY</sequence>
<protein>
    <submittedName>
        <fullName evidence="9">Sigma-70 family RNA polymerase sigma factor</fullName>
    </submittedName>
</protein>
<keyword evidence="4" id="KW-0238">DNA-binding</keyword>
<reference evidence="8 11" key="1">
    <citation type="submission" date="2019-02" db="EMBL/GenBank/DDBJ databases">
        <title>Genome sequencing of Clostridium botulinum clinical isolates.</title>
        <authorList>
            <person name="Brunt J."/>
            <person name="Van Vliet A.H.M."/>
            <person name="Stringer S.C."/>
            <person name="Grant K.A."/>
            <person name="Carter A.C."/>
            <person name="Peck M.W."/>
        </authorList>
    </citation>
    <scope>NUCLEOTIDE SEQUENCE [LARGE SCALE GENOMIC DNA]</scope>
    <source>
        <strain evidence="8 11">H113700579</strain>
    </source>
</reference>
<organism evidence="9 13">
    <name type="scientific">Clostridium botulinum</name>
    <dbReference type="NCBI Taxonomy" id="1491"/>
    <lineage>
        <taxon>Bacteria</taxon>
        <taxon>Bacillati</taxon>
        <taxon>Bacillota</taxon>
        <taxon>Clostridia</taxon>
        <taxon>Eubacteriales</taxon>
        <taxon>Clostridiaceae</taxon>
        <taxon>Clostridium</taxon>
    </lineage>
</organism>
<dbReference type="PANTHER" id="PTHR43133">
    <property type="entry name" value="RNA POLYMERASE ECF-TYPE SIGMA FACTO"/>
    <property type="match status" value="1"/>
</dbReference>
<evidence type="ECO:0000256" key="4">
    <source>
        <dbReference type="ARBA" id="ARBA00023125"/>
    </source>
</evidence>
<dbReference type="GO" id="GO:0006352">
    <property type="term" value="P:DNA-templated transcription initiation"/>
    <property type="evidence" value="ECO:0007669"/>
    <property type="project" value="InterPro"/>
</dbReference>
<dbReference type="InterPro" id="IPR036388">
    <property type="entry name" value="WH-like_DNA-bd_sf"/>
</dbReference>
<dbReference type="Proteomes" id="UP000476820">
    <property type="component" value="Unassembled WGS sequence"/>
</dbReference>